<dbReference type="InterPro" id="IPR001202">
    <property type="entry name" value="WW_dom"/>
</dbReference>
<dbReference type="InterPro" id="IPR008937">
    <property type="entry name" value="Ras-like_GEF"/>
</dbReference>
<dbReference type="PANTHER" id="PTHR23113:SF368">
    <property type="entry name" value="CELL DIVISION CONTROL PROTEIN 25"/>
    <property type="match status" value="1"/>
</dbReference>
<dbReference type="Gene3D" id="1.20.870.10">
    <property type="entry name" value="Son of sevenless (SoS) protein Chain: S domain 1"/>
    <property type="match status" value="1"/>
</dbReference>
<evidence type="ECO:0000256" key="2">
    <source>
        <dbReference type="ARBA" id="ARBA00022658"/>
    </source>
</evidence>
<dbReference type="SMART" id="SM00229">
    <property type="entry name" value="RasGEFN"/>
    <property type="match status" value="1"/>
</dbReference>
<evidence type="ECO:0000259" key="7">
    <source>
        <dbReference type="PROSITE" id="PS50009"/>
    </source>
</evidence>
<dbReference type="STRING" id="1328759.A0A5C2SLV8"/>
<sequence length="1385" mass="152441">MYDSQASMSYDQSQAPGDEQYISTFFCRALYDYQTNDSSSLSFRKGDVIEVLTQLESGWWDGLLNDERGWFPSNYVTMISDQEAEAALNGSEYPGSQASLPDDSMVDMAQTMSQALSQSDQDGDWLNGDGDYGQPAQRDAGYSNGAPGRGGGTQTHDFWVPQVAQDGRIFYVNTQTGQQSRDLPTEAEGDEEAEVAALSPQTSRAGPSAAFGLASGNGGIQDGAGFGIPKRTRTPEPWVRRLADDGMSYYYVNRVDGQVSWTVPEPGAPPSYTDDGIPRDPIAKSSPAASSSSPIPRNGSSNGLAREIADPISRLRSESSVSRTRERSDSSVDRLSIHSDDSEVYPSRRDRSESTTGAQPVGNGVGRSNVSSSASSSRSNQAGSAALELTAAEESAKALQETLTPPSPETAVELSNQVREAISTVLRYLRASSNSRRPEQYKEVDQLVLKVVAAVRNLLYVTATPSGHVPSHLYPRDPRDPRLANAGQTLQSHLKAAHRKVAGTLSKLVLSALAMQYDPGLSASDKPNRMESDVAELERAVVAFVGEVQFFQEQHALSNTLSRSGAGKRLYGVFSTANVGLGLPGGGVGGDWRGFGYVAPEDGTEPPQRILNDDVVIEFKGSLKALEARLGSLVISLRYLDSHPERVSMEGQSASAYLSWMLRSLCGINVARHVDVDGIRPESGLPSTSAQYMQLVDKARLLVRTLEVATQALYDDGATIFIAVQALGRIELLGLRDRTAYLGSVESTAPVIRANCVSVAQTLENLLALGHDQAAISQGDYRNSIEWRMSRINMADSSIAALTSRIADMAGGDDEFVDMEQAFAQPPMRIAPSSDSVSSQASTSMYNNVNQQPSQSSLDMSDRSRSDSVTEPDTPTWTQSDSMENTLIAPPSPDLGDDPLEDEIAPYGDEEDPGITSKSPPRAGKGNKLMKILGPETPQHYISKLNAEQKPWYLRPNYDQSEILIDPDGGVRAGTPSALVERLTAHELGDPTFIKNFLMTFKSFMTVDQLFELLTKRFWISPPPNLKPSELEEWTRLKQQVIRMRVLNTFRTMVTDDDILEKEDMYILGRMKEFASDEEVVTFAAAKQLLILIERAQRGGDAPIKTTNTVPLAPPAPILPKTTKKLKLLDIDPLELARQLTLMEAALYKKIRPMECLQRSRESKPGKTADNITTIIQLSNRIANWVAESVLAREDSQKRARIVKHFINVADRCRILQNFSTMTAVISGLNTPPIRRLKRTWEQVNAKFMSQLKVCESTIDTNKNFNNYRSLLARIQPPCVPFIGVYLTTLTFINDGAEDKLAGSMINFRKRQKAAEVIQDIKRWQAKPYNFQTVASVLTYLEESFQSYQDGVDYGDQFWNLSLEREPREREDEKMARLLQESGFL</sequence>
<feature type="domain" description="Ras-GEF" evidence="7">
    <location>
        <begin position="1132"/>
        <end position="1368"/>
    </location>
</feature>
<dbReference type="CDD" id="cd00155">
    <property type="entry name" value="RasGEF"/>
    <property type="match status" value="1"/>
</dbReference>
<feature type="region of interest" description="Disordered" evidence="5">
    <location>
        <begin position="176"/>
        <end position="232"/>
    </location>
</feature>
<dbReference type="InterPro" id="IPR023578">
    <property type="entry name" value="Ras_GEF_dom_sf"/>
</dbReference>
<dbReference type="PROSITE" id="PS50212">
    <property type="entry name" value="RASGEF_NTER"/>
    <property type="match status" value="1"/>
</dbReference>
<protein>
    <submittedName>
        <fullName evidence="10">Ras GEF</fullName>
    </submittedName>
</protein>
<dbReference type="Gene3D" id="1.10.840.10">
    <property type="entry name" value="Ras guanine-nucleotide exchange factors catalytic domain"/>
    <property type="match status" value="1"/>
</dbReference>
<dbReference type="InterPro" id="IPR057827">
    <property type="entry name" value="WW_fungi"/>
</dbReference>
<dbReference type="PROSITE" id="PS50002">
    <property type="entry name" value="SH3"/>
    <property type="match status" value="1"/>
</dbReference>
<dbReference type="SUPFAM" id="SSF48366">
    <property type="entry name" value="Ras GEF"/>
    <property type="match status" value="1"/>
</dbReference>
<dbReference type="EMBL" id="ML122259">
    <property type="protein sequence ID" value="RPD62456.1"/>
    <property type="molecule type" value="Genomic_DNA"/>
</dbReference>
<name>A0A5C2SLV8_9APHY</name>
<feature type="compositionally biased region" description="Polar residues" evidence="5">
    <location>
        <begin position="869"/>
        <end position="885"/>
    </location>
</feature>
<dbReference type="Pfam" id="PF23518">
    <property type="entry name" value="WW_2"/>
    <property type="match status" value="1"/>
</dbReference>
<evidence type="ECO:0000313" key="10">
    <source>
        <dbReference type="EMBL" id="RPD62456.1"/>
    </source>
</evidence>
<feature type="compositionally biased region" description="Gly residues" evidence="5">
    <location>
        <begin position="215"/>
        <end position="226"/>
    </location>
</feature>
<feature type="domain" description="N-terminal Ras-GEF" evidence="9">
    <location>
        <begin position="967"/>
        <end position="1098"/>
    </location>
</feature>
<dbReference type="PROSITE" id="PS50020">
    <property type="entry name" value="WW_DOMAIN_2"/>
    <property type="match status" value="1"/>
</dbReference>
<dbReference type="SMART" id="SM00326">
    <property type="entry name" value="SH3"/>
    <property type="match status" value="1"/>
</dbReference>
<dbReference type="InterPro" id="IPR036964">
    <property type="entry name" value="RASGEF_cat_dom_sf"/>
</dbReference>
<feature type="compositionally biased region" description="Low complexity" evidence="5">
    <location>
        <begin position="283"/>
        <end position="303"/>
    </location>
</feature>
<dbReference type="GO" id="GO:0005886">
    <property type="term" value="C:plasma membrane"/>
    <property type="evidence" value="ECO:0007669"/>
    <property type="project" value="TreeGrafter"/>
</dbReference>
<feature type="region of interest" description="Disordered" evidence="5">
    <location>
        <begin position="828"/>
        <end position="927"/>
    </location>
</feature>
<dbReference type="InterPro" id="IPR001452">
    <property type="entry name" value="SH3_domain"/>
</dbReference>
<feature type="region of interest" description="Disordered" evidence="5">
    <location>
        <begin position="114"/>
        <end position="157"/>
    </location>
</feature>
<dbReference type="Proteomes" id="UP000313359">
    <property type="component" value="Unassembled WGS sequence"/>
</dbReference>
<feature type="domain" description="SH3" evidence="6">
    <location>
        <begin position="22"/>
        <end position="81"/>
    </location>
</feature>
<dbReference type="PROSITE" id="PS50009">
    <property type="entry name" value="RASGEF_CAT"/>
    <property type="match status" value="1"/>
</dbReference>
<feature type="compositionally biased region" description="Acidic residues" evidence="5">
    <location>
        <begin position="185"/>
        <end position="194"/>
    </location>
</feature>
<dbReference type="InterPro" id="IPR001895">
    <property type="entry name" value="RASGEF_cat_dom"/>
</dbReference>
<dbReference type="GO" id="GO:0005085">
    <property type="term" value="F:guanyl-nucleotide exchange factor activity"/>
    <property type="evidence" value="ECO:0007669"/>
    <property type="project" value="UniProtKB-KW"/>
</dbReference>
<dbReference type="Pfam" id="PF00618">
    <property type="entry name" value="RasGEF_N"/>
    <property type="match status" value="1"/>
</dbReference>
<evidence type="ECO:0000259" key="9">
    <source>
        <dbReference type="PROSITE" id="PS50212"/>
    </source>
</evidence>
<evidence type="ECO:0000256" key="5">
    <source>
        <dbReference type="SAM" id="MobiDB-lite"/>
    </source>
</evidence>
<feature type="domain" description="WW" evidence="8">
    <location>
        <begin position="232"/>
        <end position="266"/>
    </location>
</feature>
<accession>A0A5C2SLV8</accession>
<dbReference type="Gene3D" id="2.30.30.40">
    <property type="entry name" value="SH3 Domains"/>
    <property type="match status" value="1"/>
</dbReference>
<keyword evidence="1 4" id="KW-0728">SH3 domain</keyword>
<dbReference type="Gene3D" id="2.20.70.10">
    <property type="match status" value="1"/>
</dbReference>
<evidence type="ECO:0000256" key="4">
    <source>
        <dbReference type="PROSITE-ProRule" id="PRU00192"/>
    </source>
</evidence>
<dbReference type="FunFam" id="2.30.30.40:FF:000072">
    <property type="entry name" value="Unconventional Myosin IB"/>
    <property type="match status" value="1"/>
</dbReference>
<feature type="compositionally biased region" description="Low complexity" evidence="5">
    <location>
        <begin position="833"/>
        <end position="844"/>
    </location>
</feature>
<dbReference type="SUPFAM" id="SSF50044">
    <property type="entry name" value="SH3-domain"/>
    <property type="match status" value="1"/>
</dbReference>
<dbReference type="Pfam" id="PF00617">
    <property type="entry name" value="RasGEF"/>
    <property type="match status" value="1"/>
</dbReference>
<feature type="compositionally biased region" description="Acidic residues" evidence="5">
    <location>
        <begin position="895"/>
        <end position="913"/>
    </location>
</feature>
<evidence type="ECO:0000259" key="8">
    <source>
        <dbReference type="PROSITE" id="PS50020"/>
    </source>
</evidence>
<dbReference type="OrthoDB" id="546434at2759"/>
<organism evidence="10 11">
    <name type="scientific">Lentinus tigrinus ALCF2SS1-6</name>
    <dbReference type="NCBI Taxonomy" id="1328759"/>
    <lineage>
        <taxon>Eukaryota</taxon>
        <taxon>Fungi</taxon>
        <taxon>Dikarya</taxon>
        <taxon>Basidiomycota</taxon>
        <taxon>Agaricomycotina</taxon>
        <taxon>Agaricomycetes</taxon>
        <taxon>Polyporales</taxon>
        <taxon>Polyporaceae</taxon>
        <taxon>Lentinus</taxon>
    </lineage>
</organism>
<dbReference type="CDD" id="cd11883">
    <property type="entry name" value="SH3_Sdc25"/>
    <property type="match status" value="1"/>
</dbReference>
<dbReference type="SMART" id="SM00456">
    <property type="entry name" value="WW"/>
    <property type="match status" value="2"/>
</dbReference>
<dbReference type="PRINTS" id="PR00452">
    <property type="entry name" value="SH3DOMAIN"/>
</dbReference>
<evidence type="ECO:0000313" key="11">
    <source>
        <dbReference type="Proteomes" id="UP000313359"/>
    </source>
</evidence>
<dbReference type="PANTHER" id="PTHR23113">
    <property type="entry name" value="GUANINE NUCLEOTIDE EXCHANGE FACTOR"/>
    <property type="match status" value="1"/>
</dbReference>
<feature type="compositionally biased region" description="Basic and acidic residues" evidence="5">
    <location>
        <begin position="307"/>
        <end position="353"/>
    </location>
</feature>
<dbReference type="InterPro" id="IPR000651">
    <property type="entry name" value="Ras-like_Gua-exchang_fac_N"/>
</dbReference>
<evidence type="ECO:0000259" key="6">
    <source>
        <dbReference type="PROSITE" id="PS50002"/>
    </source>
</evidence>
<dbReference type="SMART" id="SM00147">
    <property type="entry name" value="RasGEF"/>
    <property type="match status" value="1"/>
</dbReference>
<proteinExistence type="predicted"/>
<keyword evidence="2 3" id="KW-0344">Guanine-nucleotide releasing factor</keyword>
<reference evidence="10" key="1">
    <citation type="journal article" date="2018" name="Genome Biol. Evol.">
        <title>Genomics and development of Lentinus tigrinus, a white-rot wood-decaying mushroom with dimorphic fruiting bodies.</title>
        <authorList>
            <person name="Wu B."/>
            <person name="Xu Z."/>
            <person name="Knudson A."/>
            <person name="Carlson A."/>
            <person name="Chen N."/>
            <person name="Kovaka S."/>
            <person name="LaButti K."/>
            <person name="Lipzen A."/>
            <person name="Pennachio C."/>
            <person name="Riley R."/>
            <person name="Schakwitz W."/>
            <person name="Umezawa K."/>
            <person name="Ohm R.A."/>
            <person name="Grigoriev I.V."/>
            <person name="Nagy L.G."/>
            <person name="Gibbons J."/>
            <person name="Hibbett D."/>
        </authorList>
    </citation>
    <scope>NUCLEOTIDE SEQUENCE [LARGE SCALE GENOMIC DNA]</scope>
    <source>
        <strain evidence="10">ALCF2SS1-6</strain>
    </source>
</reference>
<evidence type="ECO:0000256" key="1">
    <source>
        <dbReference type="ARBA" id="ARBA00022443"/>
    </source>
</evidence>
<keyword evidence="11" id="KW-1185">Reference proteome</keyword>
<feature type="region of interest" description="Disordered" evidence="5">
    <location>
        <begin position="260"/>
        <end position="410"/>
    </location>
</feature>
<dbReference type="GO" id="GO:0007265">
    <property type="term" value="P:Ras protein signal transduction"/>
    <property type="evidence" value="ECO:0007669"/>
    <property type="project" value="TreeGrafter"/>
</dbReference>
<evidence type="ECO:0000256" key="3">
    <source>
        <dbReference type="PROSITE-ProRule" id="PRU00168"/>
    </source>
</evidence>
<gene>
    <name evidence="10" type="ORF">L227DRAFT_545044</name>
</gene>
<dbReference type="InterPro" id="IPR036028">
    <property type="entry name" value="SH3-like_dom_sf"/>
</dbReference>
<feature type="compositionally biased region" description="Low complexity" evidence="5">
    <location>
        <begin position="366"/>
        <end position="399"/>
    </location>
</feature>
<dbReference type="Pfam" id="PF00018">
    <property type="entry name" value="SH3_1"/>
    <property type="match status" value="1"/>
</dbReference>
<dbReference type="CDD" id="cd06224">
    <property type="entry name" value="REM"/>
    <property type="match status" value="1"/>
</dbReference>